<dbReference type="EC" id="3.1.1.32" evidence="5 18"/>
<evidence type="ECO:0000256" key="12">
    <source>
        <dbReference type="ARBA" id="ARBA00022801"/>
    </source>
</evidence>
<keyword evidence="12 18" id="KW-0378">Hydrolase</keyword>
<dbReference type="AlphaFoldDB" id="A0A227J0A5"/>
<reference evidence="19 20" key="1">
    <citation type="journal article" date="2017" name="Appl. Environ. Microbiol.">
        <title>Parallel evolution of two clades of a major Atlantic endemic Vibrio parahaemolyticus pathogen lineage by independent acquisition of related pathogenicity islands.</title>
        <authorList>
            <person name="Xu F."/>
            <person name="Gonzalez-Escalona N."/>
            <person name="Drees K.P."/>
            <person name="Sebra R.P."/>
            <person name="Cooper V.S."/>
            <person name="Jones S.H."/>
            <person name="Whistler C.A."/>
        </authorList>
    </citation>
    <scope>NUCLEOTIDE SEQUENCE [LARGE SCALE GENOMIC DNA]</scope>
    <source>
        <strain evidence="19 20">MAVP-3</strain>
    </source>
</reference>
<dbReference type="GO" id="GO:0009279">
    <property type="term" value="C:cell outer membrane"/>
    <property type="evidence" value="ECO:0007669"/>
    <property type="project" value="UniProtKB-SubCell"/>
</dbReference>
<name>A0A227J0A5_VIBPH</name>
<comment type="catalytic activity">
    <reaction evidence="2 18">
        <text>a 1,2-diacyl-sn-glycero-3-phosphocholine + H2O = a 1-acyl-sn-glycero-3-phosphocholine + a fatty acid + H(+)</text>
        <dbReference type="Rhea" id="RHEA:15801"/>
        <dbReference type="ChEBI" id="CHEBI:15377"/>
        <dbReference type="ChEBI" id="CHEBI:15378"/>
        <dbReference type="ChEBI" id="CHEBI:28868"/>
        <dbReference type="ChEBI" id="CHEBI:57643"/>
        <dbReference type="ChEBI" id="CHEBI:58168"/>
        <dbReference type="EC" id="3.1.1.4"/>
    </reaction>
</comment>
<evidence type="ECO:0000256" key="5">
    <source>
        <dbReference type="ARBA" id="ARBA00013179"/>
    </source>
</evidence>
<gene>
    <name evidence="19" type="ORF">CA163_33550</name>
</gene>
<dbReference type="SUPFAM" id="SSF56931">
    <property type="entry name" value="Outer membrane phospholipase A (OMPLA)"/>
    <property type="match status" value="1"/>
</dbReference>
<keyword evidence="15 18" id="KW-0443">Lipid metabolism</keyword>
<evidence type="ECO:0000256" key="4">
    <source>
        <dbReference type="ARBA" id="ARBA00011702"/>
    </source>
</evidence>
<dbReference type="PANTHER" id="PTHR40457">
    <property type="entry name" value="PHOSPHOLIPASE A1"/>
    <property type="match status" value="1"/>
</dbReference>
<feature type="non-terminal residue" evidence="19">
    <location>
        <position position="1"/>
    </location>
</feature>
<keyword evidence="10 18" id="KW-0479">Metal-binding</keyword>
<organism evidence="19 20">
    <name type="scientific">Vibrio parahaemolyticus</name>
    <dbReference type="NCBI Taxonomy" id="670"/>
    <lineage>
        <taxon>Bacteria</taxon>
        <taxon>Pseudomonadati</taxon>
        <taxon>Pseudomonadota</taxon>
        <taxon>Gammaproteobacteria</taxon>
        <taxon>Vibrionales</taxon>
        <taxon>Vibrionaceae</taxon>
        <taxon>Vibrio</taxon>
    </lineage>
</organism>
<keyword evidence="16" id="KW-0472">Membrane</keyword>
<keyword evidence="14 18" id="KW-0442">Lipid degradation</keyword>
<comment type="similarity">
    <text evidence="3 18">Belongs to the phospholipase A1 family.</text>
</comment>
<comment type="subunit">
    <text evidence="4 18">Homodimer; dimerization is reversible, and the dimeric form is the active one.</text>
</comment>
<accession>A0A227J0A5</accession>
<evidence type="ECO:0000313" key="20">
    <source>
        <dbReference type="Proteomes" id="UP000214596"/>
    </source>
</evidence>
<dbReference type="Proteomes" id="UP000214596">
    <property type="component" value="Unassembled WGS sequence"/>
</dbReference>
<comment type="function">
    <text evidence="18">Hydrolysis of phosphatidylcholine with phospholipase A2 (EC 3.1.1.4) and phospholipase A1 (EC 3.1.1.32) activities.</text>
</comment>
<evidence type="ECO:0000256" key="16">
    <source>
        <dbReference type="ARBA" id="ARBA00023136"/>
    </source>
</evidence>
<dbReference type="Pfam" id="PF02253">
    <property type="entry name" value="PLA1"/>
    <property type="match status" value="1"/>
</dbReference>
<evidence type="ECO:0000256" key="3">
    <source>
        <dbReference type="ARBA" id="ARBA00010525"/>
    </source>
</evidence>
<evidence type="ECO:0000256" key="2">
    <source>
        <dbReference type="ARBA" id="ARBA00001604"/>
    </source>
</evidence>
<dbReference type="GO" id="GO:0016042">
    <property type="term" value="P:lipid catabolic process"/>
    <property type="evidence" value="ECO:0007669"/>
    <property type="project" value="UniProtKB-KW"/>
</dbReference>
<comment type="cofactor">
    <cofactor evidence="18">
        <name>Ca(2+)</name>
        <dbReference type="ChEBI" id="CHEBI:29108"/>
    </cofactor>
    <text evidence="18">Binds 1 Ca(2+) ion per monomer. In the dimeric form the Ca(2+) is bound by different amino acids with binding of each Ca(2+) shared with ligands coming from each monomer. The Ca(2+) ion may have a role in catalysis.</text>
</comment>
<dbReference type="InterPro" id="IPR003187">
    <property type="entry name" value="PLipase_A1"/>
</dbReference>
<proteinExistence type="inferred from homology"/>
<evidence type="ECO:0000256" key="17">
    <source>
        <dbReference type="ARBA" id="ARBA00023237"/>
    </source>
</evidence>
<dbReference type="PANTHER" id="PTHR40457:SF1">
    <property type="entry name" value="PHOSPHOLIPASE A1"/>
    <property type="match status" value="1"/>
</dbReference>
<protein>
    <recommendedName>
        <fullName evidence="7 18">Phospholipase A1</fullName>
        <ecNumber evidence="5 18">3.1.1.32</ecNumber>
        <ecNumber evidence="6 18">3.1.1.4</ecNumber>
    </recommendedName>
    <alternativeName>
        <fullName evidence="18">Phosphatidylcholine 1-acylhydrolase</fullName>
    </alternativeName>
</protein>
<comment type="catalytic activity">
    <reaction evidence="1 18">
        <text>a 1,2-diacyl-sn-glycero-3-phosphocholine + H2O = a 2-acyl-sn-glycero-3-phosphocholine + a fatty acid + H(+)</text>
        <dbReference type="Rhea" id="RHEA:18689"/>
        <dbReference type="ChEBI" id="CHEBI:15377"/>
        <dbReference type="ChEBI" id="CHEBI:15378"/>
        <dbReference type="ChEBI" id="CHEBI:28868"/>
        <dbReference type="ChEBI" id="CHEBI:57643"/>
        <dbReference type="ChEBI" id="CHEBI:57875"/>
        <dbReference type="EC" id="3.1.1.32"/>
    </reaction>
</comment>
<evidence type="ECO:0000256" key="7">
    <source>
        <dbReference type="ARBA" id="ARBA00021726"/>
    </source>
</evidence>
<dbReference type="EC" id="3.1.1.4" evidence="6 18"/>
<evidence type="ECO:0000256" key="18">
    <source>
        <dbReference type="RuleBase" id="RU366027"/>
    </source>
</evidence>
<evidence type="ECO:0000256" key="6">
    <source>
        <dbReference type="ARBA" id="ARBA00013278"/>
    </source>
</evidence>
<dbReference type="EMBL" id="NIXT01004278">
    <property type="protein sequence ID" value="OXE28506.1"/>
    <property type="molecule type" value="Genomic_DNA"/>
</dbReference>
<keyword evidence="13 18" id="KW-0106">Calcium</keyword>
<evidence type="ECO:0000256" key="10">
    <source>
        <dbReference type="ARBA" id="ARBA00022723"/>
    </source>
</evidence>
<evidence type="ECO:0000256" key="13">
    <source>
        <dbReference type="ARBA" id="ARBA00022837"/>
    </source>
</evidence>
<comment type="caution">
    <text evidence="19">The sequence shown here is derived from an EMBL/GenBank/DDBJ whole genome shotgun (WGS) entry which is preliminary data.</text>
</comment>
<sequence>GYTFYFNDILGVYLQGYHGYGETLIDYDHSQTRVGLGIKLMNL</sequence>
<dbReference type="GO" id="GO:0008970">
    <property type="term" value="F:phospholipase A1 activity"/>
    <property type="evidence" value="ECO:0007669"/>
    <property type="project" value="UniProtKB-EC"/>
</dbReference>
<comment type="subcellular location">
    <subcellularLocation>
        <location evidence="18">Cell outer membrane</location>
        <topology evidence="18">Multi-pass membrane protein</topology>
    </subcellularLocation>
    <text evidence="18">One of the very few enzymes located there.</text>
</comment>
<dbReference type="GO" id="GO:0004623">
    <property type="term" value="F:phospholipase A2 activity"/>
    <property type="evidence" value="ECO:0007669"/>
    <property type="project" value="UniProtKB-EC"/>
</dbReference>
<evidence type="ECO:0000313" key="19">
    <source>
        <dbReference type="EMBL" id="OXE28506.1"/>
    </source>
</evidence>
<dbReference type="Gene3D" id="2.40.230.10">
    <property type="entry name" value="Phospholipase A1"/>
    <property type="match status" value="1"/>
</dbReference>
<dbReference type="InterPro" id="IPR036541">
    <property type="entry name" value="PLipase_A1_sf"/>
</dbReference>
<dbReference type="GO" id="GO:0046872">
    <property type="term" value="F:metal ion binding"/>
    <property type="evidence" value="ECO:0007669"/>
    <property type="project" value="UniProtKB-KW"/>
</dbReference>
<evidence type="ECO:0000256" key="9">
    <source>
        <dbReference type="ARBA" id="ARBA00022692"/>
    </source>
</evidence>
<keyword evidence="17 18" id="KW-0998">Cell outer membrane</keyword>
<evidence type="ECO:0000256" key="1">
    <source>
        <dbReference type="ARBA" id="ARBA00000111"/>
    </source>
</evidence>
<evidence type="ECO:0000256" key="14">
    <source>
        <dbReference type="ARBA" id="ARBA00022963"/>
    </source>
</evidence>
<keyword evidence="11" id="KW-0732">Signal</keyword>
<evidence type="ECO:0000256" key="11">
    <source>
        <dbReference type="ARBA" id="ARBA00022729"/>
    </source>
</evidence>
<evidence type="ECO:0000256" key="8">
    <source>
        <dbReference type="ARBA" id="ARBA00022452"/>
    </source>
</evidence>
<keyword evidence="9" id="KW-0812">Transmembrane</keyword>
<evidence type="ECO:0000256" key="15">
    <source>
        <dbReference type="ARBA" id="ARBA00023098"/>
    </source>
</evidence>
<keyword evidence="8" id="KW-1134">Transmembrane beta strand</keyword>